<comment type="caution">
    <text evidence="7">Lacks conserved residue(s) required for the propagation of feature annotation.</text>
</comment>
<evidence type="ECO:0000256" key="2">
    <source>
        <dbReference type="ARBA" id="ARBA00022692"/>
    </source>
</evidence>
<dbReference type="GO" id="GO:0009897">
    <property type="term" value="C:external side of plasma membrane"/>
    <property type="evidence" value="ECO:0007669"/>
    <property type="project" value="TreeGrafter"/>
</dbReference>
<dbReference type="InterPro" id="IPR000742">
    <property type="entry name" value="EGF"/>
</dbReference>
<dbReference type="InterPro" id="IPR001590">
    <property type="entry name" value="Peptidase_M12B"/>
</dbReference>
<dbReference type="GO" id="GO:0006508">
    <property type="term" value="P:proteolysis"/>
    <property type="evidence" value="ECO:0007669"/>
    <property type="project" value="InterPro"/>
</dbReference>
<keyword evidence="7" id="KW-0862">Zinc</keyword>
<dbReference type="InterPro" id="IPR002870">
    <property type="entry name" value="Peptidase_M12B_N"/>
</dbReference>
<keyword evidence="12" id="KW-0401">Integrin</keyword>
<dbReference type="Pfam" id="PF01562">
    <property type="entry name" value="Pep_M12B_propep"/>
    <property type="match status" value="1"/>
</dbReference>
<dbReference type="SUPFAM" id="SSF55486">
    <property type="entry name" value="Metalloproteases ('zincins'), catalytic domain"/>
    <property type="match status" value="1"/>
</dbReference>
<feature type="domain" description="Disintegrin" evidence="10">
    <location>
        <begin position="406"/>
        <end position="492"/>
    </location>
</feature>
<dbReference type="GO" id="GO:0007229">
    <property type="term" value="P:integrin-mediated signaling pathway"/>
    <property type="evidence" value="ECO:0007669"/>
    <property type="project" value="UniProtKB-KW"/>
</dbReference>
<dbReference type="CDD" id="cd04269">
    <property type="entry name" value="ZnMc_adamalysin_II_like"/>
    <property type="match status" value="1"/>
</dbReference>
<dbReference type="EMBL" id="JWIN03000031">
    <property type="protein sequence ID" value="KAB1256087.1"/>
    <property type="molecule type" value="Genomic_DNA"/>
</dbReference>
<organism evidence="12 13">
    <name type="scientific">Camelus dromedarius</name>
    <name type="common">Dromedary</name>
    <name type="synonym">Arabian camel</name>
    <dbReference type="NCBI Taxonomy" id="9838"/>
    <lineage>
        <taxon>Eukaryota</taxon>
        <taxon>Metazoa</taxon>
        <taxon>Chordata</taxon>
        <taxon>Craniata</taxon>
        <taxon>Vertebrata</taxon>
        <taxon>Euteleostomi</taxon>
        <taxon>Mammalia</taxon>
        <taxon>Eutheria</taxon>
        <taxon>Laurasiatheria</taxon>
        <taxon>Artiodactyla</taxon>
        <taxon>Tylopoda</taxon>
        <taxon>Camelidae</taxon>
        <taxon>Camelus</taxon>
    </lineage>
</organism>
<dbReference type="InterPro" id="IPR001762">
    <property type="entry name" value="Disintegrin_dom"/>
</dbReference>
<keyword evidence="2 8" id="KW-0812">Transmembrane</keyword>
<keyword evidence="13" id="KW-1185">Reference proteome</keyword>
<dbReference type="Proteomes" id="UP000299084">
    <property type="component" value="Unassembled WGS sequence"/>
</dbReference>
<accession>A0A5N4CB50</accession>
<dbReference type="InterPro" id="IPR036436">
    <property type="entry name" value="Disintegrin_dom_sf"/>
</dbReference>
<feature type="signal peptide" evidence="9">
    <location>
        <begin position="1"/>
        <end position="31"/>
    </location>
</feature>
<dbReference type="PROSITE" id="PS00427">
    <property type="entry name" value="DISINTEGRIN_1"/>
    <property type="match status" value="1"/>
</dbReference>
<evidence type="ECO:0000313" key="12">
    <source>
        <dbReference type="EMBL" id="KAB1256087.1"/>
    </source>
</evidence>
<keyword evidence="4 8" id="KW-0472">Membrane</keyword>
<evidence type="ECO:0000259" key="10">
    <source>
        <dbReference type="PROSITE" id="PS50214"/>
    </source>
</evidence>
<feature type="binding site" evidence="7">
    <location>
        <position position="346"/>
    </location>
    <ligand>
        <name>Zn(2+)</name>
        <dbReference type="ChEBI" id="CHEBI:29105"/>
        <note>catalytic</note>
    </ligand>
</feature>
<keyword evidence="5 7" id="KW-1015">Disulfide bond</keyword>
<name>A0A5N4CB50_CAMDR</name>
<keyword evidence="7" id="KW-0479">Metal-binding</keyword>
<dbReference type="GO" id="GO:0004222">
    <property type="term" value="F:metalloendopeptidase activity"/>
    <property type="evidence" value="ECO:0007669"/>
    <property type="project" value="InterPro"/>
</dbReference>
<evidence type="ECO:0000256" key="8">
    <source>
        <dbReference type="SAM" id="Phobius"/>
    </source>
</evidence>
<dbReference type="STRING" id="9838.ENSCDRP00005016561"/>
<evidence type="ECO:0000256" key="5">
    <source>
        <dbReference type="ARBA" id="ARBA00023157"/>
    </source>
</evidence>
<evidence type="ECO:0000256" key="9">
    <source>
        <dbReference type="SAM" id="SignalP"/>
    </source>
</evidence>
<dbReference type="Gene3D" id="3.40.390.10">
    <property type="entry name" value="Collagenase (Catalytic Domain)"/>
    <property type="match status" value="1"/>
</dbReference>
<dbReference type="InterPro" id="IPR024079">
    <property type="entry name" value="MetalloPept_cat_dom_sf"/>
</dbReference>
<dbReference type="Gene3D" id="4.10.70.10">
    <property type="entry name" value="Disintegrin domain"/>
    <property type="match status" value="1"/>
</dbReference>
<keyword evidence="9" id="KW-0732">Signal</keyword>
<keyword evidence="3 8" id="KW-1133">Transmembrane helix</keyword>
<dbReference type="Pfam" id="PF08516">
    <property type="entry name" value="ADAM_CR"/>
    <property type="match status" value="1"/>
</dbReference>
<evidence type="ECO:0000256" key="1">
    <source>
        <dbReference type="ARBA" id="ARBA00004479"/>
    </source>
</evidence>
<dbReference type="FunFam" id="4.10.70.10:FF:000001">
    <property type="entry name" value="Disintegrin and metalloproteinase domain-containing protein 22"/>
    <property type="match status" value="1"/>
</dbReference>
<feature type="binding site" evidence="7">
    <location>
        <position position="342"/>
    </location>
    <ligand>
        <name>Zn(2+)</name>
        <dbReference type="ChEBI" id="CHEBI:29105"/>
        <note>catalytic</note>
    </ligand>
</feature>
<dbReference type="Pfam" id="PF01421">
    <property type="entry name" value="Reprolysin"/>
    <property type="match status" value="1"/>
</dbReference>
<dbReference type="PROSITE" id="PS50215">
    <property type="entry name" value="ADAM_MEPRO"/>
    <property type="match status" value="1"/>
</dbReference>
<dbReference type="SUPFAM" id="SSF57552">
    <property type="entry name" value="Blood coagulation inhibitor (disintegrin)"/>
    <property type="match status" value="1"/>
</dbReference>
<dbReference type="GO" id="GO:0046872">
    <property type="term" value="F:metal ion binding"/>
    <property type="evidence" value="ECO:0007669"/>
    <property type="project" value="UniProtKB-KW"/>
</dbReference>
<feature type="active site" evidence="7">
    <location>
        <position position="343"/>
    </location>
</feature>
<evidence type="ECO:0000256" key="7">
    <source>
        <dbReference type="PROSITE-ProRule" id="PRU00276"/>
    </source>
</evidence>
<feature type="disulfide bond" evidence="7">
    <location>
        <begin position="359"/>
        <end position="364"/>
    </location>
</feature>
<evidence type="ECO:0000313" key="13">
    <source>
        <dbReference type="Proteomes" id="UP000299084"/>
    </source>
</evidence>
<dbReference type="SMART" id="SM00608">
    <property type="entry name" value="ACR"/>
    <property type="match status" value="1"/>
</dbReference>
<dbReference type="PRINTS" id="PR00289">
    <property type="entry name" value="DISINTEGRIN"/>
</dbReference>
<dbReference type="FunFam" id="3.40.390.10:FF:000002">
    <property type="entry name" value="Disintegrin and metalloproteinase domain-containing protein 22"/>
    <property type="match status" value="1"/>
</dbReference>
<feature type="transmembrane region" description="Helical" evidence="8">
    <location>
        <begin position="692"/>
        <end position="713"/>
    </location>
</feature>
<dbReference type="InterPro" id="IPR018358">
    <property type="entry name" value="Disintegrin_CS"/>
</dbReference>
<evidence type="ECO:0000256" key="3">
    <source>
        <dbReference type="ARBA" id="ARBA00022989"/>
    </source>
</evidence>
<dbReference type="PANTHER" id="PTHR11905:SF239">
    <property type="entry name" value="A DISINTEGRIN AND METALLOPEPTIDASE DOMAIN 26B-RELATED"/>
    <property type="match status" value="1"/>
</dbReference>
<protein>
    <submittedName>
        <fullName evidence="12">Disintegrin and metalloproteinase domain-containing protein 25</fullName>
    </submittedName>
</protein>
<feature type="domain" description="Peptidase M12B" evidence="11">
    <location>
        <begin position="208"/>
        <end position="400"/>
    </location>
</feature>
<comment type="subcellular location">
    <subcellularLocation>
        <location evidence="1">Membrane</location>
        <topology evidence="1">Single-pass type I membrane protein</topology>
    </subcellularLocation>
</comment>
<evidence type="ECO:0000256" key="4">
    <source>
        <dbReference type="ARBA" id="ARBA00023136"/>
    </source>
</evidence>
<dbReference type="GO" id="GO:0008584">
    <property type="term" value="P:male gonad development"/>
    <property type="evidence" value="ECO:0007669"/>
    <property type="project" value="TreeGrafter"/>
</dbReference>
<dbReference type="Pfam" id="PF00200">
    <property type="entry name" value="Disintegrin"/>
    <property type="match status" value="1"/>
</dbReference>
<dbReference type="AlphaFoldDB" id="A0A5N4CB50"/>
<comment type="caution">
    <text evidence="12">The sequence shown here is derived from an EMBL/GenBank/DDBJ whole genome shotgun (WGS) entry which is preliminary data.</text>
</comment>
<feature type="binding site" evidence="7">
    <location>
        <position position="352"/>
    </location>
    <ligand>
        <name>Zn(2+)</name>
        <dbReference type="ChEBI" id="CHEBI:29105"/>
        <note>catalytic</note>
    </ligand>
</feature>
<sequence length="735" mass="83342">MAVGEALAHVRTTLPLLLWSQLLLLLSGSSCVGRSQRHGPPEVVIPLRVTHTGRGVKPPGWLSYSLRVGGRKHVLHMKVNKHLFSQHFPVFTYDDQHAFLEDQPFVQNDCYYQGHVEGDPESLVALSTCLRGFRGILQINNIVYEIQPKRLSTSFEHLLYRMDEEETQLPPMRCGLTDEEIARQLKFQESVESTLMQSGYEGWWTHRRFLELAVVVDHNRYLHHESNTSKVQDEVCLTINIIDNILSTIDVHVVLIGIEIWSEQNYLATDDIDDLLSEFCVWKLSGFNVRLPHDVAHIFVKADFGITVGLAYVGSVCQQQYNCGVDSILDDDLNSLGFIVSHELGHNLGMKHDDNTCTCGRKRCVMYPSKSLIHKFSNCSYAYYWDTVRRKSCLNLLPKKESIFMYTRCGNSVLEEGEECDCGSLQTCTKDPCCQPDCTLKPGADCAFGLCCDNCTFRPPGFLCRKEENECDLPEWCNGTSYQCPEDVYRQDGTSCTGGGYCYEKRCNNRNEQCRQIFGKEAKSANQDCYREVNIQGDRFGNCGVRVTSYVKCGISDILCGRVQCENVTEIPVLRDHTTVSWTHFNGVTCWGTDYHFGMTIPDAGEVKDGTECGAGRICIQRKCVLMSTLKSSCSPETCNLNGVCNSRHHCHCRSGWAPPSCLDEGSGGSVDSGPPPQKPEVKKENMLGKRYLLLLLLIPFFILLCLLIFLFMRRKKKQTMKQRRRFQTRLRRAR</sequence>
<dbReference type="InterPro" id="IPR006586">
    <property type="entry name" value="ADAM_Cys-rich"/>
</dbReference>
<proteinExistence type="predicted"/>
<dbReference type="InterPro" id="IPR034027">
    <property type="entry name" value="Reprolysin_adamalysin"/>
</dbReference>
<dbReference type="GO" id="GO:1990913">
    <property type="term" value="C:sperm head plasma membrane"/>
    <property type="evidence" value="ECO:0007669"/>
    <property type="project" value="TreeGrafter"/>
</dbReference>
<evidence type="ECO:0000256" key="6">
    <source>
        <dbReference type="PROSITE-ProRule" id="PRU00068"/>
    </source>
</evidence>
<feature type="chain" id="PRO_5024333681" evidence="9">
    <location>
        <begin position="32"/>
        <end position="735"/>
    </location>
</feature>
<dbReference type="PROSITE" id="PS50214">
    <property type="entry name" value="DISINTEGRIN_2"/>
    <property type="match status" value="1"/>
</dbReference>
<evidence type="ECO:0000259" key="11">
    <source>
        <dbReference type="PROSITE" id="PS50215"/>
    </source>
</evidence>
<dbReference type="SMART" id="SM00050">
    <property type="entry name" value="DISIN"/>
    <property type="match status" value="1"/>
</dbReference>
<dbReference type="PROSITE" id="PS01186">
    <property type="entry name" value="EGF_2"/>
    <property type="match status" value="1"/>
</dbReference>
<feature type="disulfide bond" evidence="6">
    <location>
        <begin position="464"/>
        <end position="484"/>
    </location>
</feature>
<dbReference type="PANTHER" id="PTHR11905">
    <property type="entry name" value="ADAM A DISINTEGRIN AND METALLOPROTEASE DOMAIN"/>
    <property type="match status" value="1"/>
</dbReference>
<gene>
    <name evidence="12" type="ORF">Cadr_000029557</name>
</gene>
<reference evidence="12 13" key="1">
    <citation type="journal article" date="2019" name="Mol. Ecol. Resour.">
        <title>Improving Illumina assemblies with Hi-C and long reads: an example with the North African dromedary.</title>
        <authorList>
            <person name="Elbers J.P."/>
            <person name="Rogers M.F."/>
            <person name="Perelman P.L."/>
            <person name="Proskuryakova A.A."/>
            <person name="Serdyukova N.A."/>
            <person name="Johnson W.E."/>
            <person name="Horin P."/>
            <person name="Corander J."/>
            <person name="Murphy D."/>
            <person name="Burger P.A."/>
        </authorList>
    </citation>
    <scope>NUCLEOTIDE SEQUENCE [LARGE SCALE GENOMIC DNA]</scope>
    <source>
        <strain evidence="12">Drom800</strain>
        <tissue evidence="12">Blood</tissue>
    </source>
</reference>